<accession>A0A9D1N8A7</accession>
<comment type="caution">
    <text evidence="2">The sequence shown here is derived from an EMBL/GenBank/DDBJ whole genome shotgun (WGS) entry which is preliminary data.</text>
</comment>
<organism evidence="2 3">
    <name type="scientific">Candidatus Allocopromorpha excrementipullorum</name>
    <dbReference type="NCBI Taxonomy" id="2840743"/>
    <lineage>
        <taxon>Bacteria</taxon>
        <taxon>Bacillati</taxon>
        <taxon>Bacillota</taxon>
        <taxon>Clostridia</taxon>
        <taxon>Eubacteriales</taxon>
        <taxon>Eubacteriaceae</taxon>
        <taxon>Eubacteriaceae incertae sedis</taxon>
        <taxon>Candidatus Allocopromorpha</taxon>
    </lineage>
</organism>
<dbReference type="AlphaFoldDB" id="A0A9D1N8A7"/>
<sequence length="251" mass="28000">MKKGIKGFYTLEAAILMPFLILAILSLGYFIKIEGLWENCIHGALDESARTAMKASNGVETTMTAERVKARIYEDNPGLDRLEMKNVRIGYSDTAADKLVSYRLEATERLELPLSFDREFRLLFSVKFRGFVGKKTWGEPMGASELETSRAKQTVWIFPQSGEKYHGENCTYVKATVHPVILSDSVRRRYDACGICRSGKAASGSLVFCFGSDGTAYHIGTCRTIERRSVTIDRSEAVERGYRPCSKCGGS</sequence>
<evidence type="ECO:0000256" key="1">
    <source>
        <dbReference type="SAM" id="Phobius"/>
    </source>
</evidence>
<protein>
    <submittedName>
        <fullName evidence="2">Uncharacterized protein</fullName>
    </submittedName>
</protein>
<gene>
    <name evidence="2" type="ORF">IAD25_08665</name>
</gene>
<feature type="transmembrane region" description="Helical" evidence="1">
    <location>
        <begin position="7"/>
        <end position="31"/>
    </location>
</feature>
<dbReference type="Proteomes" id="UP000824130">
    <property type="component" value="Unassembled WGS sequence"/>
</dbReference>
<evidence type="ECO:0000313" key="2">
    <source>
        <dbReference type="EMBL" id="HIU96755.1"/>
    </source>
</evidence>
<evidence type="ECO:0000313" key="3">
    <source>
        <dbReference type="Proteomes" id="UP000824130"/>
    </source>
</evidence>
<name>A0A9D1N8A7_9FIRM</name>
<dbReference type="EMBL" id="DVOB01000185">
    <property type="protein sequence ID" value="HIU96755.1"/>
    <property type="molecule type" value="Genomic_DNA"/>
</dbReference>
<proteinExistence type="predicted"/>
<keyword evidence="1" id="KW-0472">Membrane</keyword>
<reference evidence="2" key="1">
    <citation type="submission" date="2020-10" db="EMBL/GenBank/DDBJ databases">
        <authorList>
            <person name="Gilroy R."/>
        </authorList>
    </citation>
    <scope>NUCLEOTIDE SEQUENCE</scope>
    <source>
        <strain evidence="2">ChiSjej4B22-8349</strain>
    </source>
</reference>
<keyword evidence="1" id="KW-0812">Transmembrane</keyword>
<reference evidence="2" key="2">
    <citation type="journal article" date="2021" name="PeerJ">
        <title>Extensive microbial diversity within the chicken gut microbiome revealed by metagenomics and culture.</title>
        <authorList>
            <person name="Gilroy R."/>
            <person name="Ravi A."/>
            <person name="Getino M."/>
            <person name="Pursley I."/>
            <person name="Horton D.L."/>
            <person name="Alikhan N.F."/>
            <person name="Baker D."/>
            <person name="Gharbi K."/>
            <person name="Hall N."/>
            <person name="Watson M."/>
            <person name="Adriaenssens E.M."/>
            <person name="Foster-Nyarko E."/>
            <person name="Jarju S."/>
            <person name="Secka A."/>
            <person name="Antonio M."/>
            <person name="Oren A."/>
            <person name="Chaudhuri R.R."/>
            <person name="La Ragione R."/>
            <person name="Hildebrand F."/>
            <person name="Pallen M.J."/>
        </authorList>
    </citation>
    <scope>NUCLEOTIDE SEQUENCE</scope>
    <source>
        <strain evidence="2">ChiSjej4B22-8349</strain>
    </source>
</reference>
<keyword evidence="1" id="KW-1133">Transmembrane helix</keyword>